<dbReference type="Proteomes" id="UP001285921">
    <property type="component" value="Unassembled WGS sequence"/>
</dbReference>
<comment type="similarity">
    <text evidence="8">Belongs to the methyl-accepting chemotaxis (MCP) protein family.</text>
</comment>
<evidence type="ECO:0000259" key="11">
    <source>
        <dbReference type="PROSITE" id="PS50111"/>
    </source>
</evidence>
<feature type="domain" description="HAMP" evidence="12">
    <location>
        <begin position="313"/>
        <end position="365"/>
    </location>
</feature>
<evidence type="ECO:0000256" key="3">
    <source>
        <dbReference type="ARBA" id="ARBA00022500"/>
    </source>
</evidence>
<dbReference type="Gene3D" id="6.10.340.10">
    <property type="match status" value="1"/>
</dbReference>
<feature type="domain" description="Methyl-accepting transducer" evidence="11">
    <location>
        <begin position="384"/>
        <end position="620"/>
    </location>
</feature>
<dbReference type="InterPro" id="IPR004089">
    <property type="entry name" value="MCPsignal_dom"/>
</dbReference>
<keyword evidence="3" id="KW-0145">Chemotaxis</keyword>
<dbReference type="EMBL" id="BTCL01000010">
    <property type="protein sequence ID" value="GMK46108.1"/>
    <property type="molecule type" value="Genomic_DNA"/>
</dbReference>
<evidence type="ECO:0000256" key="6">
    <source>
        <dbReference type="ARBA" id="ARBA00023136"/>
    </source>
</evidence>
<feature type="transmembrane region" description="Helical" evidence="10">
    <location>
        <begin position="21"/>
        <end position="43"/>
    </location>
</feature>
<dbReference type="SMART" id="SM00283">
    <property type="entry name" value="MA"/>
    <property type="match status" value="1"/>
</dbReference>
<organism evidence="13 14">
    <name type="scientific">Paenibacillus glycanilyticus</name>
    <dbReference type="NCBI Taxonomy" id="126569"/>
    <lineage>
        <taxon>Bacteria</taxon>
        <taxon>Bacillati</taxon>
        <taxon>Bacillota</taxon>
        <taxon>Bacilli</taxon>
        <taxon>Bacillales</taxon>
        <taxon>Paenibacillaceae</taxon>
        <taxon>Paenibacillus</taxon>
    </lineage>
</organism>
<dbReference type="PROSITE" id="PS50885">
    <property type="entry name" value="HAMP"/>
    <property type="match status" value="1"/>
</dbReference>
<dbReference type="CDD" id="cd06225">
    <property type="entry name" value="HAMP"/>
    <property type="match status" value="1"/>
</dbReference>
<sequence length="671" mass="72541">MVKKRFELPRLFQTRKIAHRMLITTLIIAVAIVASMSTALFLANSSLFKSQIKRELAQQADVITARLDEDLQSKVSKINALAGVGQYYGRDAGKHRELIEHFIKENPELMSPGYSLDMTGKNFVATQSGDKIDLSERPYFKSLSEGNLTVSDPLVNKLDPSKVSIVIAAPLKQDGKAYGFYAFGYEINKAAAIVSETKVGKTGYAILLDSNGLVVSHPKADLVMKKTVYDMNMPETVKAFEMAKQGKDTNYSYTFNGEKKIGYAEATRNGYVIQLSISEQEAMQPVTNMLWKTIGVALAVTLLALIATYISANQMAKPIVYISNVIKTLASGDLRPRLEVKAKNELGQLADNMNEMLDSFSDTIGKVSFAAEQLAASSEELTASSIDSVDISSRIGEAIHNVASAGENQMISAEQTSTAMEEMASGVQRIAESSSVVAEASQTSLEEVQLGQVAVTHAVEQMKLIHASAIKSADEVRDLELKSNQIGSIVSVIQEITNQTQLLSLNASIEAARAGEHGRGFAVVANEVKKLAEQSAQSASEITALIQEVQGTTIRAAHAMNQGVNDVEIGSELINEAGEVFGRMTATFQEISSQIQEVSAASEQMSAGTEEVTASMTEIVSMTQTTHNHSQDISQGASKQLSSMKDISASAEDLSHMAQHLQEVLSKFKTN</sequence>
<dbReference type="PANTHER" id="PTHR32089">
    <property type="entry name" value="METHYL-ACCEPTING CHEMOTAXIS PROTEIN MCPB"/>
    <property type="match status" value="1"/>
</dbReference>
<dbReference type="SMART" id="SM00304">
    <property type="entry name" value="HAMP"/>
    <property type="match status" value="1"/>
</dbReference>
<dbReference type="SUPFAM" id="SSF58104">
    <property type="entry name" value="Methyl-accepting chemotaxis protein (MCP) signaling domain"/>
    <property type="match status" value="1"/>
</dbReference>
<evidence type="ECO:0000256" key="7">
    <source>
        <dbReference type="ARBA" id="ARBA00023224"/>
    </source>
</evidence>
<dbReference type="CDD" id="cd12912">
    <property type="entry name" value="PDC2_MCP_like"/>
    <property type="match status" value="1"/>
</dbReference>
<evidence type="ECO:0000256" key="5">
    <source>
        <dbReference type="ARBA" id="ARBA00022989"/>
    </source>
</evidence>
<dbReference type="Pfam" id="PF00015">
    <property type="entry name" value="MCPsignal"/>
    <property type="match status" value="1"/>
</dbReference>
<comment type="caution">
    <text evidence="13">The sequence shown here is derived from an EMBL/GenBank/DDBJ whole genome shotgun (WGS) entry which is preliminary data.</text>
</comment>
<name>A0ABQ6NLZ1_9BACL</name>
<keyword evidence="14" id="KW-1185">Reference proteome</keyword>
<evidence type="ECO:0000313" key="13">
    <source>
        <dbReference type="EMBL" id="GMK46108.1"/>
    </source>
</evidence>
<evidence type="ECO:0000313" key="14">
    <source>
        <dbReference type="Proteomes" id="UP001285921"/>
    </source>
</evidence>
<proteinExistence type="inferred from homology"/>
<dbReference type="Pfam" id="PF00672">
    <property type="entry name" value="HAMP"/>
    <property type="match status" value="1"/>
</dbReference>
<keyword evidence="5 10" id="KW-1133">Transmembrane helix</keyword>
<keyword evidence="7 9" id="KW-0807">Transducer</keyword>
<dbReference type="InterPro" id="IPR003660">
    <property type="entry name" value="HAMP_dom"/>
</dbReference>
<keyword evidence="4 10" id="KW-0812">Transmembrane</keyword>
<dbReference type="PROSITE" id="PS50111">
    <property type="entry name" value="CHEMOTAXIS_TRANSDUC_2"/>
    <property type="match status" value="1"/>
</dbReference>
<dbReference type="Gene3D" id="3.30.450.20">
    <property type="entry name" value="PAS domain"/>
    <property type="match status" value="1"/>
</dbReference>
<evidence type="ECO:0000259" key="12">
    <source>
        <dbReference type="PROSITE" id="PS50885"/>
    </source>
</evidence>
<evidence type="ECO:0000256" key="2">
    <source>
        <dbReference type="ARBA" id="ARBA00022475"/>
    </source>
</evidence>
<gene>
    <name evidence="13" type="ORF">PghCCS26_32360</name>
</gene>
<dbReference type="Pfam" id="PF02743">
    <property type="entry name" value="dCache_1"/>
    <property type="match status" value="1"/>
</dbReference>
<dbReference type="Gene3D" id="1.10.287.950">
    <property type="entry name" value="Methyl-accepting chemotaxis protein"/>
    <property type="match status" value="1"/>
</dbReference>
<keyword evidence="2" id="KW-1003">Cell membrane</keyword>
<evidence type="ECO:0000256" key="9">
    <source>
        <dbReference type="PROSITE-ProRule" id="PRU00284"/>
    </source>
</evidence>
<dbReference type="InterPro" id="IPR033479">
    <property type="entry name" value="dCache_1"/>
</dbReference>
<evidence type="ECO:0000256" key="1">
    <source>
        <dbReference type="ARBA" id="ARBA00004651"/>
    </source>
</evidence>
<protein>
    <submittedName>
        <fullName evidence="13">Methyl-accepting chemotaxis protein</fullName>
    </submittedName>
</protein>
<comment type="subcellular location">
    <subcellularLocation>
        <location evidence="1">Cell membrane</location>
        <topology evidence="1">Multi-pass membrane protein</topology>
    </subcellularLocation>
</comment>
<dbReference type="CDD" id="cd11386">
    <property type="entry name" value="MCP_signal"/>
    <property type="match status" value="1"/>
</dbReference>
<reference evidence="13 14" key="1">
    <citation type="submission" date="2023-05" db="EMBL/GenBank/DDBJ databases">
        <title>Draft genome of Paenibacillus sp. CCS26.</title>
        <authorList>
            <person name="Akita H."/>
            <person name="Shinto Y."/>
            <person name="Kimura Z."/>
        </authorList>
    </citation>
    <scope>NUCLEOTIDE SEQUENCE [LARGE SCALE GENOMIC DNA]</scope>
    <source>
        <strain evidence="13 14">CCS26</strain>
    </source>
</reference>
<accession>A0ABQ6NLZ1</accession>
<dbReference type="PANTHER" id="PTHR32089:SF112">
    <property type="entry name" value="LYSOZYME-LIKE PROTEIN-RELATED"/>
    <property type="match status" value="1"/>
</dbReference>
<evidence type="ECO:0000256" key="4">
    <source>
        <dbReference type="ARBA" id="ARBA00022692"/>
    </source>
</evidence>
<dbReference type="RefSeq" id="WP_317980574.1">
    <property type="nucleotide sequence ID" value="NZ_BTCL01000010.1"/>
</dbReference>
<keyword evidence="6 10" id="KW-0472">Membrane</keyword>
<evidence type="ECO:0000256" key="10">
    <source>
        <dbReference type="SAM" id="Phobius"/>
    </source>
</evidence>
<evidence type="ECO:0000256" key="8">
    <source>
        <dbReference type="ARBA" id="ARBA00029447"/>
    </source>
</evidence>